<evidence type="ECO:0000256" key="4">
    <source>
        <dbReference type="ARBA" id="ARBA00022692"/>
    </source>
</evidence>
<dbReference type="RefSeq" id="WP_273944638.1">
    <property type="nucleotide sequence ID" value="NZ_CP097263.1"/>
</dbReference>
<evidence type="ECO:0000256" key="7">
    <source>
        <dbReference type="ARBA" id="ARBA00023065"/>
    </source>
</evidence>
<keyword evidence="6 10" id="KW-0915">Sodium</keyword>
<evidence type="ECO:0000256" key="6">
    <source>
        <dbReference type="ARBA" id="ARBA00023053"/>
    </source>
</evidence>
<evidence type="ECO:0000313" key="13">
    <source>
        <dbReference type="Proteomes" id="UP001589810"/>
    </source>
</evidence>
<comment type="subcellular location">
    <subcellularLocation>
        <location evidence="1 10">Cell membrane</location>
        <topology evidence="1 10">Multi-pass membrane protein</topology>
    </subcellularLocation>
</comment>
<comment type="caution">
    <text evidence="12">The sequence shown here is derived from an EMBL/GenBank/DDBJ whole genome shotgun (WGS) entry which is preliminary data.</text>
</comment>
<reference evidence="12 13" key="1">
    <citation type="submission" date="2024-09" db="EMBL/GenBank/DDBJ databases">
        <authorList>
            <person name="Sun Q."/>
            <person name="Mori K."/>
        </authorList>
    </citation>
    <scope>NUCLEOTIDE SEQUENCE [LARGE SCALE GENOMIC DNA]</scope>
    <source>
        <strain evidence="12 13">TBRC 1432</strain>
    </source>
</reference>
<accession>A0ABV6N410</accession>
<evidence type="ECO:0000256" key="5">
    <source>
        <dbReference type="ARBA" id="ARBA00022989"/>
    </source>
</evidence>
<keyword evidence="3 10" id="KW-1003">Cell membrane</keyword>
<dbReference type="Proteomes" id="UP001589810">
    <property type="component" value="Unassembled WGS sequence"/>
</dbReference>
<feature type="transmembrane region" description="Helical" evidence="10">
    <location>
        <begin position="345"/>
        <end position="363"/>
    </location>
</feature>
<comment type="function">
    <text evidence="10">Na(+)/H(+) antiporter that extrudes sodium in exchange for external protons.</text>
</comment>
<dbReference type="NCBIfam" id="TIGR00831">
    <property type="entry name" value="a_cpa1"/>
    <property type="match status" value="1"/>
</dbReference>
<gene>
    <name evidence="12" type="ORF">ACFFH7_37705</name>
</gene>
<protein>
    <submittedName>
        <fullName evidence="12">Na+/H+ antiporter</fullName>
    </submittedName>
</protein>
<feature type="transmembrane region" description="Helical" evidence="10">
    <location>
        <begin position="154"/>
        <end position="175"/>
    </location>
</feature>
<comment type="similarity">
    <text evidence="10">Belongs to the monovalent cation:proton antiporter 1 (CPA1) transporter (TC 2.A.36) family.</text>
</comment>
<evidence type="ECO:0000256" key="9">
    <source>
        <dbReference type="ARBA" id="ARBA00023201"/>
    </source>
</evidence>
<feature type="transmembrane region" description="Helical" evidence="10">
    <location>
        <begin position="182"/>
        <end position="203"/>
    </location>
</feature>
<dbReference type="PANTHER" id="PTHR10110">
    <property type="entry name" value="SODIUM/HYDROGEN EXCHANGER"/>
    <property type="match status" value="1"/>
</dbReference>
<dbReference type="InterPro" id="IPR004705">
    <property type="entry name" value="Cation/H_exchanger_CPA1_bac"/>
</dbReference>
<keyword evidence="10" id="KW-0050">Antiport</keyword>
<keyword evidence="8 10" id="KW-0472">Membrane</keyword>
<dbReference type="Gene3D" id="6.10.140.1330">
    <property type="match status" value="1"/>
</dbReference>
<dbReference type="InterPro" id="IPR018422">
    <property type="entry name" value="Cation/H_exchanger_CPA1"/>
</dbReference>
<feature type="transmembrane region" description="Helical" evidence="10">
    <location>
        <begin position="223"/>
        <end position="248"/>
    </location>
</feature>
<feature type="transmembrane region" description="Helical" evidence="10">
    <location>
        <begin position="375"/>
        <end position="398"/>
    </location>
</feature>
<evidence type="ECO:0000256" key="1">
    <source>
        <dbReference type="ARBA" id="ARBA00004651"/>
    </source>
</evidence>
<feature type="transmembrane region" description="Helical" evidence="10">
    <location>
        <begin position="260"/>
        <end position="281"/>
    </location>
</feature>
<keyword evidence="9 10" id="KW-0739">Sodium transport</keyword>
<evidence type="ECO:0000256" key="3">
    <source>
        <dbReference type="ARBA" id="ARBA00022475"/>
    </source>
</evidence>
<evidence type="ECO:0000256" key="10">
    <source>
        <dbReference type="RuleBase" id="RU366002"/>
    </source>
</evidence>
<dbReference type="InterPro" id="IPR006153">
    <property type="entry name" value="Cation/H_exchanger_TM"/>
</dbReference>
<name>A0ABV6N410_9PSEU</name>
<comment type="caution">
    <text evidence="10">Lacks conserved residue(s) required for the propagation of feature annotation.</text>
</comment>
<sequence>MQSVETVLLLVVLATVVATFARRLSIPAPSLLVVAGVVVGLLPGVPEIRATPELVSLVVLPPLIYAAGEEMPWRDLRAVWRPVTVLAIGLVLASAGVVGLVAAAVAPLPASMAFVLGAVLASTDPVAVSALGRRLSLPPRIRVLVQAESLFNDATSLVLFRLAVLAAIAGGAVSFESIAGEFALLAGGGVIVGLVVAAGIWLIRRRTVDPVLETVIALVSPYSAYVLAETIGGSGVTAVVVCSIVLGAQTPKITTAHIRLQIDAVYGTVIFILESAVFALIGLQLPYLVRALAGSDPGWPWQALVITAALIAVRFLWVFPLGWIMQIRRGNKRLNWRTSTVVSWAGARGVVPLAAVLSIPLLADDGQPVPQRDLVLALATTVIVITLVAQGFTLAPLVKRAGIARTPAEARKEQDVANMRLAEAGLAHLEQLYDLETAPHDVLDRLRQALLTRIDRGDTPEEPPGSSTAAVYRRLRRDLLAVEMAELARLFDDGAIDDNTRRRLQRTLDLEDARLGDDP</sequence>
<organism evidence="12 13">
    <name type="scientific">Kutzneria chonburiensis</name>
    <dbReference type="NCBI Taxonomy" id="1483604"/>
    <lineage>
        <taxon>Bacteria</taxon>
        <taxon>Bacillati</taxon>
        <taxon>Actinomycetota</taxon>
        <taxon>Actinomycetes</taxon>
        <taxon>Pseudonocardiales</taxon>
        <taxon>Pseudonocardiaceae</taxon>
        <taxon>Kutzneria</taxon>
    </lineage>
</organism>
<evidence type="ECO:0000256" key="8">
    <source>
        <dbReference type="ARBA" id="ARBA00023136"/>
    </source>
</evidence>
<evidence type="ECO:0000256" key="2">
    <source>
        <dbReference type="ARBA" id="ARBA00022448"/>
    </source>
</evidence>
<dbReference type="EMBL" id="JBHLUD010000013">
    <property type="protein sequence ID" value="MFC0547295.1"/>
    <property type="molecule type" value="Genomic_DNA"/>
</dbReference>
<keyword evidence="13" id="KW-1185">Reference proteome</keyword>
<dbReference type="Pfam" id="PF00999">
    <property type="entry name" value="Na_H_Exchanger"/>
    <property type="match status" value="1"/>
</dbReference>
<evidence type="ECO:0000259" key="11">
    <source>
        <dbReference type="Pfam" id="PF00999"/>
    </source>
</evidence>
<keyword evidence="5 10" id="KW-1133">Transmembrane helix</keyword>
<keyword evidence="7 10" id="KW-0406">Ion transport</keyword>
<feature type="transmembrane region" description="Helical" evidence="10">
    <location>
        <begin position="301"/>
        <end position="324"/>
    </location>
</feature>
<feature type="domain" description="Cation/H+ exchanger transmembrane" evidence="11">
    <location>
        <begin position="12"/>
        <end position="399"/>
    </location>
</feature>
<feature type="transmembrane region" description="Helical" evidence="10">
    <location>
        <begin position="83"/>
        <end position="106"/>
    </location>
</feature>
<dbReference type="PANTHER" id="PTHR10110:SF86">
    <property type="entry name" value="SODIUM_HYDROGEN EXCHANGER 7"/>
    <property type="match status" value="1"/>
</dbReference>
<proteinExistence type="inferred from homology"/>
<keyword evidence="2 10" id="KW-0813">Transport</keyword>
<evidence type="ECO:0000313" key="12">
    <source>
        <dbReference type="EMBL" id="MFC0547295.1"/>
    </source>
</evidence>
<keyword evidence="4 10" id="KW-0812">Transmembrane</keyword>